<gene>
    <name evidence="7" type="ORF">GFSPODELE1_LOCUS197</name>
</gene>
<evidence type="ECO:0000256" key="4">
    <source>
        <dbReference type="SAM" id="MobiDB-lite"/>
    </source>
</evidence>
<feature type="compositionally biased region" description="Low complexity" evidence="4">
    <location>
        <begin position="70"/>
        <end position="82"/>
    </location>
</feature>
<evidence type="ECO:0000313" key="7">
    <source>
        <dbReference type="EMBL" id="CAL1694192.1"/>
    </source>
</evidence>
<dbReference type="InterPro" id="IPR000254">
    <property type="entry name" value="CBD"/>
</dbReference>
<keyword evidence="8" id="KW-1185">Reference proteome</keyword>
<keyword evidence="2 5" id="KW-0732">Signal</keyword>
<feature type="compositionally biased region" description="Pro residues" evidence="4">
    <location>
        <begin position="56"/>
        <end position="69"/>
    </location>
</feature>
<dbReference type="Proteomes" id="UP001497453">
    <property type="component" value="Chromosome 1"/>
</dbReference>
<evidence type="ECO:0000256" key="1">
    <source>
        <dbReference type="ARBA" id="ARBA00008668"/>
    </source>
</evidence>
<dbReference type="SUPFAM" id="SSF57180">
    <property type="entry name" value="Cellulose-binding domain"/>
    <property type="match status" value="1"/>
</dbReference>
<dbReference type="InterPro" id="IPR036514">
    <property type="entry name" value="SGNH_hydro_sf"/>
</dbReference>
<protein>
    <recommendedName>
        <fullName evidence="6">CBM1 domain-containing protein</fullName>
    </recommendedName>
</protein>
<feature type="region of interest" description="Disordered" evidence="4">
    <location>
        <begin position="55"/>
        <end position="82"/>
    </location>
</feature>
<proteinExistence type="inferred from homology"/>
<organism evidence="7 8">
    <name type="scientific">Somion occarium</name>
    <dbReference type="NCBI Taxonomy" id="3059160"/>
    <lineage>
        <taxon>Eukaryota</taxon>
        <taxon>Fungi</taxon>
        <taxon>Dikarya</taxon>
        <taxon>Basidiomycota</taxon>
        <taxon>Agaricomycotina</taxon>
        <taxon>Agaricomycetes</taxon>
        <taxon>Polyporales</taxon>
        <taxon>Cerrenaceae</taxon>
        <taxon>Somion</taxon>
    </lineage>
</organism>
<evidence type="ECO:0000259" key="6">
    <source>
        <dbReference type="PROSITE" id="PS51164"/>
    </source>
</evidence>
<dbReference type="PANTHER" id="PTHR43695">
    <property type="entry name" value="PUTATIVE (AFU_ORTHOLOGUE AFUA_2G17250)-RELATED"/>
    <property type="match status" value="1"/>
</dbReference>
<feature type="signal peptide" evidence="5">
    <location>
        <begin position="1"/>
        <end position="17"/>
    </location>
</feature>
<dbReference type="SMART" id="SM00236">
    <property type="entry name" value="fCBD"/>
    <property type="match status" value="1"/>
</dbReference>
<keyword evidence="3" id="KW-0378">Hydrolase</keyword>
<name>A0ABP1CHN9_9APHY</name>
<sequence length="312" mass="32184">MFSVAVLVGLLAATVNAQSPVWGQCGGIGWTGATTCVSGTVCTKLNDYYSQCQPGAAPPPTTANPPPPSTTGGPAPTSAPAGVTLYLAGDSTTAPDTGTAYAGWGTQIGKYLSIPINNQAVPGKSSRSFTDLGYFNNIINSAKTNDLVIIEFGHNEGGGPAGNPQQGVCPGTSLTATCQDPSTGQTVYTYFKYMEDAINSLKAKGAKVIVSSQTPNNPFKDTSGTPVYVSYAQQVAQQTSVAYVDHFSYTLKQYQALGANTVNGYFPVDTIHTSSAGADVVAQALVRGVLCVSGNPLAPYVKNTNVQPSTCI</sequence>
<evidence type="ECO:0000256" key="3">
    <source>
        <dbReference type="ARBA" id="ARBA00022801"/>
    </source>
</evidence>
<feature type="domain" description="CBM1" evidence="6">
    <location>
        <begin position="17"/>
        <end position="53"/>
    </location>
</feature>
<accession>A0ABP1CHN9</accession>
<dbReference type="PROSITE" id="PS00562">
    <property type="entry name" value="CBM1_1"/>
    <property type="match status" value="1"/>
</dbReference>
<evidence type="ECO:0000256" key="2">
    <source>
        <dbReference type="ARBA" id="ARBA00022729"/>
    </source>
</evidence>
<dbReference type="Pfam" id="PF00734">
    <property type="entry name" value="CBM_1"/>
    <property type="match status" value="1"/>
</dbReference>
<feature type="chain" id="PRO_5046376352" description="CBM1 domain-containing protein" evidence="5">
    <location>
        <begin position="18"/>
        <end position="312"/>
    </location>
</feature>
<dbReference type="InterPro" id="IPR037459">
    <property type="entry name" value="RhgT-like"/>
</dbReference>
<dbReference type="PROSITE" id="PS51164">
    <property type="entry name" value="CBM1_2"/>
    <property type="match status" value="1"/>
</dbReference>
<dbReference type="Gene3D" id="3.40.50.1110">
    <property type="entry name" value="SGNH hydrolase"/>
    <property type="match status" value="1"/>
</dbReference>
<comment type="similarity">
    <text evidence="1">Belongs to the 'GDSL' lipolytic enzyme family.</text>
</comment>
<dbReference type="PANTHER" id="PTHR43695:SF1">
    <property type="entry name" value="RHAMNOGALACTURONAN ACETYLESTERASE"/>
    <property type="match status" value="1"/>
</dbReference>
<dbReference type="Pfam" id="PF13472">
    <property type="entry name" value="Lipase_GDSL_2"/>
    <property type="match status" value="1"/>
</dbReference>
<evidence type="ECO:0000256" key="5">
    <source>
        <dbReference type="SAM" id="SignalP"/>
    </source>
</evidence>
<dbReference type="EMBL" id="OZ037944">
    <property type="protein sequence ID" value="CAL1694192.1"/>
    <property type="molecule type" value="Genomic_DNA"/>
</dbReference>
<reference evidence="8" key="1">
    <citation type="submission" date="2024-04" db="EMBL/GenBank/DDBJ databases">
        <authorList>
            <person name="Shaw F."/>
            <person name="Minotto A."/>
        </authorList>
    </citation>
    <scope>NUCLEOTIDE SEQUENCE [LARGE SCALE GENOMIC DNA]</scope>
</reference>
<dbReference type="SUPFAM" id="SSF52266">
    <property type="entry name" value="SGNH hydrolase"/>
    <property type="match status" value="1"/>
</dbReference>
<dbReference type="InterPro" id="IPR013830">
    <property type="entry name" value="SGNH_hydro"/>
</dbReference>
<evidence type="ECO:0000313" key="8">
    <source>
        <dbReference type="Proteomes" id="UP001497453"/>
    </source>
</evidence>
<dbReference type="InterPro" id="IPR035971">
    <property type="entry name" value="CBD_sf"/>
</dbReference>